<feature type="compositionally biased region" description="Polar residues" evidence="1">
    <location>
        <begin position="411"/>
        <end position="420"/>
    </location>
</feature>
<name>A0A1V6QB29_9EURO</name>
<feature type="transmembrane region" description="Helical" evidence="2">
    <location>
        <begin position="585"/>
        <end position="607"/>
    </location>
</feature>
<dbReference type="InterPro" id="IPR053018">
    <property type="entry name" value="Elsinochrome_Biosynth-Asso"/>
</dbReference>
<reference evidence="4" key="1">
    <citation type="journal article" date="2017" name="Nat. Microbiol.">
        <title>Global analysis of biosynthetic gene clusters reveals vast potential of secondary metabolite production in Penicillium species.</title>
        <authorList>
            <person name="Nielsen J.C."/>
            <person name="Grijseels S."/>
            <person name="Prigent S."/>
            <person name="Ji B."/>
            <person name="Dainat J."/>
            <person name="Nielsen K.F."/>
            <person name="Frisvad J.C."/>
            <person name="Workman M."/>
            <person name="Nielsen J."/>
        </authorList>
    </citation>
    <scope>NUCLEOTIDE SEQUENCE [LARGE SCALE GENOMIC DNA]</scope>
    <source>
        <strain evidence="4">IBT 29525</strain>
    </source>
</reference>
<dbReference type="STRING" id="60172.A0A1V6QB29"/>
<accession>A0A1V6QB29</accession>
<evidence type="ECO:0000256" key="2">
    <source>
        <dbReference type="SAM" id="Phobius"/>
    </source>
</evidence>
<feature type="transmembrane region" description="Helical" evidence="2">
    <location>
        <begin position="362"/>
        <end position="384"/>
    </location>
</feature>
<feature type="transmembrane region" description="Helical" evidence="2">
    <location>
        <begin position="530"/>
        <end position="552"/>
    </location>
</feature>
<feature type="transmembrane region" description="Helical" evidence="2">
    <location>
        <begin position="222"/>
        <end position="245"/>
    </location>
</feature>
<dbReference type="AlphaFoldDB" id="A0A1V6QB29"/>
<organism evidence="3 4">
    <name type="scientific">Penicillium solitum</name>
    <dbReference type="NCBI Taxonomy" id="60172"/>
    <lineage>
        <taxon>Eukaryota</taxon>
        <taxon>Fungi</taxon>
        <taxon>Dikarya</taxon>
        <taxon>Ascomycota</taxon>
        <taxon>Pezizomycotina</taxon>
        <taxon>Eurotiomycetes</taxon>
        <taxon>Eurotiomycetidae</taxon>
        <taxon>Eurotiales</taxon>
        <taxon>Aspergillaceae</taxon>
        <taxon>Penicillium</taxon>
    </lineage>
</organism>
<feature type="transmembrane region" description="Helical" evidence="2">
    <location>
        <begin position="298"/>
        <end position="316"/>
    </location>
</feature>
<dbReference type="Proteomes" id="UP000191612">
    <property type="component" value="Unassembled WGS sequence"/>
</dbReference>
<dbReference type="PANTHER" id="PTHR37577:SF1">
    <property type="entry name" value="INTEGRAL MEMBRANE PROTEIN"/>
    <property type="match status" value="1"/>
</dbReference>
<feature type="region of interest" description="Disordered" evidence="1">
    <location>
        <begin position="385"/>
        <end position="473"/>
    </location>
</feature>
<protein>
    <submittedName>
        <fullName evidence="3">Uncharacterized protein</fullName>
    </submittedName>
</protein>
<gene>
    <name evidence="3" type="ORF">PENSOL_c089G01671</name>
</gene>
<evidence type="ECO:0000313" key="3">
    <source>
        <dbReference type="EMBL" id="OQD86415.1"/>
    </source>
</evidence>
<evidence type="ECO:0000313" key="4">
    <source>
        <dbReference type="Proteomes" id="UP000191612"/>
    </source>
</evidence>
<feature type="transmembrane region" description="Helical" evidence="2">
    <location>
        <begin position="20"/>
        <end position="47"/>
    </location>
</feature>
<evidence type="ECO:0000256" key="1">
    <source>
        <dbReference type="SAM" id="MobiDB-lite"/>
    </source>
</evidence>
<keyword evidence="2" id="KW-0472">Membrane</keyword>
<sequence length="608" mass="67868">MSCNFNCSAPTPAFSENSDITGIGIIINNIVTAGFAVVVILLHYIAIYDPTRDPFQKHGQTPATPSRSNPIDESILNGLRLILRGVPFVKNRSKKLADFLLKCIRALSDIQIVTGFSILISAFLQLRCGLSTYHWQVVVQLGWLSCLTQLSCLTLLRNHLHDHPTERVLRLLSVGVLVILLIVGLSFTGNYHWAFDADNDDHPTLSDPAICYMRPHPGINSAFLSMPYLMILTIFGFASRVITLYDTLSVGVVGRARTFLARPIRRLVHIAYDWSDVNDWRNVSNWSGASGSPRSLKLVLCYLPLLSVYFTCLVLVDVWDSAVTEVGWLSIAFACGIIRLIRTIYRPEQIGLEASLTGFNDWSFGQVASVVLLAAPLITVIEYIQEEDEPRGQDEAPPKEETGTQDEIHVQDQTPIQDQTRAQDETRAQDDEQPLSNSQNVPLPELPSTRAEDETHVQDGSQTLSDDQFIPPLEPRSIADPTTVDLNIPHNDWVSHLKISDLISVHIGRLAFAVILWAAQGDPFTNTNGIFLDAFLFAGLWMFVLILCSLMVETAFADRRPYLTFSLEQGVRLYSIGFMSVSLPIWAKVVYCLLPLPIIGVLAYRFWC</sequence>
<feature type="compositionally biased region" description="Basic and acidic residues" evidence="1">
    <location>
        <begin position="390"/>
        <end position="410"/>
    </location>
</feature>
<keyword evidence="4" id="KW-1185">Reference proteome</keyword>
<keyword evidence="2" id="KW-0812">Transmembrane</keyword>
<feature type="compositionally biased region" description="Basic and acidic residues" evidence="1">
    <location>
        <begin position="421"/>
        <end position="430"/>
    </location>
</feature>
<keyword evidence="2" id="KW-1133">Transmembrane helix</keyword>
<dbReference type="EMBL" id="MDYO01000089">
    <property type="protein sequence ID" value="OQD86415.1"/>
    <property type="molecule type" value="Genomic_DNA"/>
</dbReference>
<proteinExistence type="predicted"/>
<feature type="transmembrane region" description="Helical" evidence="2">
    <location>
        <begin position="168"/>
        <end position="187"/>
    </location>
</feature>
<comment type="caution">
    <text evidence="3">The sequence shown here is derived from an EMBL/GenBank/DDBJ whole genome shotgun (WGS) entry which is preliminary data.</text>
</comment>
<dbReference type="PANTHER" id="PTHR37577">
    <property type="entry name" value="INTEGRAL MEMBRANE PROTEIN"/>
    <property type="match status" value="1"/>
</dbReference>